<keyword evidence="6" id="KW-1185">Reference proteome</keyword>
<evidence type="ECO:0000313" key="5">
    <source>
        <dbReference type="EMBL" id="CUR52443.1"/>
    </source>
</evidence>
<proteinExistence type="predicted"/>
<dbReference type="EMBL" id="LN890280">
    <property type="protein sequence ID" value="CUR52443.1"/>
    <property type="molecule type" value="Genomic_DNA"/>
</dbReference>
<dbReference type="KEGG" id="ndv:NDEV_1681"/>
<organism evidence="5 6">
    <name type="scientific">Nitrosotalea devaniterrae</name>
    <dbReference type="NCBI Taxonomy" id="1078905"/>
    <lineage>
        <taxon>Archaea</taxon>
        <taxon>Nitrososphaerota</taxon>
        <taxon>Nitrososphaeria</taxon>
        <taxon>Nitrosotaleales</taxon>
        <taxon>Nitrosotaleaceae</taxon>
        <taxon>Nitrosotalea</taxon>
    </lineage>
</organism>
<dbReference type="SUPFAM" id="SSF46785">
    <property type="entry name" value="Winged helix' DNA-binding domain"/>
    <property type="match status" value="1"/>
</dbReference>
<dbReference type="Pfam" id="PF08461">
    <property type="entry name" value="WHD_RNase_R"/>
    <property type="match status" value="1"/>
</dbReference>
<dbReference type="Gene3D" id="1.10.10.10">
    <property type="entry name" value="Winged helix-like DNA-binding domain superfamily/Winged helix DNA-binding domain"/>
    <property type="match status" value="1"/>
</dbReference>
<dbReference type="InterPro" id="IPR013668">
    <property type="entry name" value="RNase_R_HTH_12"/>
</dbReference>
<dbReference type="GO" id="GO:0005829">
    <property type="term" value="C:cytosol"/>
    <property type="evidence" value="ECO:0007669"/>
    <property type="project" value="TreeGrafter"/>
</dbReference>
<dbReference type="SMART" id="SM00065">
    <property type="entry name" value="GAF"/>
    <property type="match status" value="1"/>
</dbReference>
<dbReference type="AlphaFoldDB" id="A0A128A509"/>
<dbReference type="InterPro" id="IPR029016">
    <property type="entry name" value="GAF-like_dom_sf"/>
</dbReference>
<reference evidence="6" key="1">
    <citation type="submission" date="2015-10" db="EMBL/GenBank/DDBJ databases">
        <authorList>
            <person name="Lehtovirta-Morley L.E."/>
            <person name="Vieille C."/>
        </authorList>
    </citation>
    <scope>NUCLEOTIDE SEQUENCE [LARGE SCALE GENOMIC DNA]</scope>
</reference>
<feature type="domain" description="HTH asnC-type" evidence="4">
    <location>
        <begin position="2"/>
        <end position="88"/>
    </location>
</feature>
<evidence type="ECO:0000256" key="3">
    <source>
        <dbReference type="ARBA" id="ARBA00023163"/>
    </source>
</evidence>
<protein>
    <submittedName>
        <fullName evidence="5">Putative GAF sensor protein</fullName>
    </submittedName>
</protein>
<keyword evidence="2" id="KW-0238">DNA-binding</keyword>
<dbReference type="InterPro" id="IPR036390">
    <property type="entry name" value="WH_DNA-bd_sf"/>
</dbReference>
<dbReference type="InterPro" id="IPR019888">
    <property type="entry name" value="Tscrpt_reg_AsnC-like"/>
</dbReference>
<dbReference type="SMART" id="SM00344">
    <property type="entry name" value="HTH_ASNC"/>
    <property type="match status" value="1"/>
</dbReference>
<gene>
    <name evidence="5" type="ORF">NDEV_1681</name>
</gene>
<dbReference type="SUPFAM" id="SSF55781">
    <property type="entry name" value="GAF domain-like"/>
    <property type="match status" value="1"/>
</dbReference>
<dbReference type="Pfam" id="PF13185">
    <property type="entry name" value="GAF_2"/>
    <property type="match status" value="1"/>
</dbReference>
<dbReference type="GO" id="GO:0043565">
    <property type="term" value="F:sequence-specific DNA binding"/>
    <property type="evidence" value="ECO:0007669"/>
    <property type="project" value="InterPro"/>
</dbReference>
<sequence length="339" mass="38938">MLDEIDKVILSHLGRNARVSSQEISNTLQGMGFTITDRAVRQRLARLEKNKAILGYSTILNPSLVSEKVNRTILIKFKFSKNVSDGIDRLTRYLNESPFCIYSARMSGDFDWACHFVFASIEQYDLETNNFLNRFSDIISDLRSYESKATKSSPYVLFDEYATNEKKLQVYTILNSIKKHDNLNDRLQSIVESLVKYFNAKFSRIWFYDKKSKTLILKYSAGKYKNIDGEFSRIPLNSLKIGSIAKTRNPVVSNDVVHDPRIKHHEWAKKEKLKSFAGYPILYKGEVVAVLAIFSEKSLSPSDFEILGIFSDQLSKELSGFFEAKDFLLIQPEEKLVIS</sequence>
<evidence type="ECO:0000256" key="2">
    <source>
        <dbReference type="ARBA" id="ARBA00023125"/>
    </source>
</evidence>
<dbReference type="InterPro" id="IPR003018">
    <property type="entry name" value="GAF"/>
</dbReference>
<evidence type="ECO:0000259" key="4">
    <source>
        <dbReference type="PROSITE" id="PS50956"/>
    </source>
</evidence>
<dbReference type="InterPro" id="IPR036388">
    <property type="entry name" value="WH-like_DNA-bd_sf"/>
</dbReference>
<dbReference type="Gene3D" id="3.30.450.40">
    <property type="match status" value="1"/>
</dbReference>
<evidence type="ECO:0000256" key="1">
    <source>
        <dbReference type="ARBA" id="ARBA00023015"/>
    </source>
</evidence>
<dbReference type="PANTHER" id="PTHR30154">
    <property type="entry name" value="LEUCINE-RESPONSIVE REGULATORY PROTEIN"/>
    <property type="match status" value="1"/>
</dbReference>
<dbReference type="PANTHER" id="PTHR30154:SF34">
    <property type="entry name" value="TRANSCRIPTIONAL REGULATOR AZLB"/>
    <property type="match status" value="1"/>
</dbReference>
<dbReference type="Proteomes" id="UP000196239">
    <property type="component" value="Chromosome 1"/>
</dbReference>
<evidence type="ECO:0000313" key="6">
    <source>
        <dbReference type="Proteomes" id="UP000196239"/>
    </source>
</evidence>
<keyword evidence="3" id="KW-0804">Transcription</keyword>
<accession>A0A128A509</accession>
<keyword evidence="1" id="KW-0805">Transcription regulation</keyword>
<dbReference type="GO" id="GO:0043200">
    <property type="term" value="P:response to amino acid"/>
    <property type="evidence" value="ECO:0007669"/>
    <property type="project" value="TreeGrafter"/>
</dbReference>
<name>A0A128A509_9ARCH</name>
<dbReference type="InterPro" id="IPR000485">
    <property type="entry name" value="AsnC-type_HTH_dom"/>
</dbReference>
<dbReference type="PROSITE" id="PS50956">
    <property type="entry name" value="HTH_ASNC_2"/>
    <property type="match status" value="1"/>
</dbReference>